<dbReference type="GeneID" id="54552912"/>
<feature type="compositionally biased region" description="Low complexity" evidence="1">
    <location>
        <begin position="184"/>
        <end position="198"/>
    </location>
</feature>
<evidence type="ECO:0000313" key="3">
    <source>
        <dbReference type="Proteomes" id="UP000800097"/>
    </source>
</evidence>
<dbReference type="EMBL" id="ML986492">
    <property type="protein sequence ID" value="KAF2276624.1"/>
    <property type="molecule type" value="Genomic_DNA"/>
</dbReference>
<organism evidence="2 3">
    <name type="scientific">Westerdykella ornata</name>
    <dbReference type="NCBI Taxonomy" id="318751"/>
    <lineage>
        <taxon>Eukaryota</taxon>
        <taxon>Fungi</taxon>
        <taxon>Dikarya</taxon>
        <taxon>Ascomycota</taxon>
        <taxon>Pezizomycotina</taxon>
        <taxon>Dothideomycetes</taxon>
        <taxon>Pleosporomycetidae</taxon>
        <taxon>Pleosporales</taxon>
        <taxon>Sporormiaceae</taxon>
        <taxon>Westerdykella</taxon>
    </lineage>
</organism>
<accession>A0A6A6JK34</accession>
<feature type="region of interest" description="Disordered" evidence="1">
    <location>
        <begin position="13"/>
        <end position="32"/>
    </location>
</feature>
<feature type="compositionally biased region" description="Polar residues" evidence="1">
    <location>
        <begin position="17"/>
        <end position="32"/>
    </location>
</feature>
<evidence type="ECO:0000313" key="2">
    <source>
        <dbReference type="EMBL" id="KAF2276624.1"/>
    </source>
</evidence>
<dbReference type="Proteomes" id="UP000800097">
    <property type="component" value="Unassembled WGS sequence"/>
</dbReference>
<protein>
    <submittedName>
        <fullName evidence="2">Uncharacterized protein</fullName>
    </submittedName>
</protein>
<evidence type="ECO:0000256" key="1">
    <source>
        <dbReference type="SAM" id="MobiDB-lite"/>
    </source>
</evidence>
<feature type="compositionally biased region" description="Basic and acidic residues" evidence="1">
    <location>
        <begin position="169"/>
        <end position="178"/>
    </location>
</feature>
<proteinExistence type="predicted"/>
<sequence>MIGNERKELELELDVPMSSNENQGTNTGSEVTTLSKRQHLQNIADFVLELHGWLSGGQSGMYMEDDRLDHYEDTLSLLLEFLEEELHGQPNTAYSTPNLVLRILKHTIENLRSYLIQLGIEMELMNSLWLKHPWVVRREEEPHSETMILTAEETAEWVRKVADDMEKRMKEMKERGDWDPELFAQPPKQALPPAAVWE</sequence>
<dbReference type="RefSeq" id="XP_033654163.1">
    <property type="nucleotide sequence ID" value="XM_033799737.1"/>
</dbReference>
<keyword evidence="3" id="KW-1185">Reference proteome</keyword>
<reference evidence="2" key="1">
    <citation type="journal article" date="2020" name="Stud. Mycol.">
        <title>101 Dothideomycetes genomes: a test case for predicting lifestyles and emergence of pathogens.</title>
        <authorList>
            <person name="Haridas S."/>
            <person name="Albert R."/>
            <person name="Binder M."/>
            <person name="Bloem J."/>
            <person name="Labutti K."/>
            <person name="Salamov A."/>
            <person name="Andreopoulos B."/>
            <person name="Baker S."/>
            <person name="Barry K."/>
            <person name="Bills G."/>
            <person name="Bluhm B."/>
            <person name="Cannon C."/>
            <person name="Castanera R."/>
            <person name="Culley D."/>
            <person name="Daum C."/>
            <person name="Ezra D."/>
            <person name="Gonzalez J."/>
            <person name="Henrissat B."/>
            <person name="Kuo A."/>
            <person name="Liang C."/>
            <person name="Lipzen A."/>
            <person name="Lutzoni F."/>
            <person name="Magnuson J."/>
            <person name="Mondo S."/>
            <person name="Nolan M."/>
            <person name="Ohm R."/>
            <person name="Pangilinan J."/>
            <person name="Park H.-J."/>
            <person name="Ramirez L."/>
            <person name="Alfaro M."/>
            <person name="Sun H."/>
            <person name="Tritt A."/>
            <person name="Yoshinaga Y."/>
            <person name="Zwiers L.-H."/>
            <person name="Turgeon B."/>
            <person name="Goodwin S."/>
            <person name="Spatafora J."/>
            <person name="Crous P."/>
            <person name="Grigoriev I."/>
        </authorList>
    </citation>
    <scope>NUCLEOTIDE SEQUENCE</scope>
    <source>
        <strain evidence="2">CBS 379.55</strain>
    </source>
</reference>
<feature type="region of interest" description="Disordered" evidence="1">
    <location>
        <begin position="169"/>
        <end position="198"/>
    </location>
</feature>
<gene>
    <name evidence="2" type="ORF">EI97DRAFT_442021</name>
</gene>
<dbReference type="AlphaFoldDB" id="A0A6A6JK34"/>
<name>A0A6A6JK34_WESOR</name>